<protein>
    <recommendedName>
        <fullName evidence="1">DUF4789 domain-containing protein</fullName>
    </recommendedName>
</protein>
<reference evidence="2" key="1">
    <citation type="journal article" date="2023" name="Insect Mol. Biol.">
        <title>Genome sequencing provides insights into the evolution of gene families encoding plant cell wall-degrading enzymes in longhorned beetles.</title>
        <authorList>
            <person name="Shin N.R."/>
            <person name="Okamura Y."/>
            <person name="Kirsch R."/>
            <person name="Pauchet Y."/>
        </authorList>
    </citation>
    <scope>NUCLEOTIDE SEQUENCE</scope>
    <source>
        <strain evidence="2">AMC_N1</strain>
    </source>
</reference>
<dbReference type="InterPro" id="IPR031993">
    <property type="entry name" value="DUF4789"/>
</dbReference>
<evidence type="ECO:0000313" key="2">
    <source>
        <dbReference type="EMBL" id="KAJ8944531.1"/>
    </source>
</evidence>
<comment type="caution">
    <text evidence="2">The sequence shown here is derived from an EMBL/GenBank/DDBJ whole genome shotgun (WGS) entry which is preliminary data.</text>
</comment>
<dbReference type="PANTHER" id="PTHR21177:SF4">
    <property type="entry name" value="IP06524P"/>
    <property type="match status" value="1"/>
</dbReference>
<organism evidence="2 3">
    <name type="scientific">Aromia moschata</name>
    <dbReference type="NCBI Taxonomy" id="1265417"/>
    <lineage>
        <taxon>Eukaryota</taxon>
        <taxon>Metazoa</taxon>
        <taxon>Ecdysozoa</taxon>
        <taxon>Arthropoda</taxon>
        <taxon>Hexapoda</taxon>
        <taxon>Insecta</taxon>
        <taxon>Pterygota</taxon>
        <taxon>Neoptera</taxon>
        <taxon>Endopterygota</taxon>
        <taxon>Coleoptera</taxon>
        <taxon>Polyphaga</taxon>
        <taxon>Cucujiformia</taxon>
        <taxon>Chrysomeloidea</taxon>
        <taxon>Cerambycidae</taxon>
        <taxon>Cerambycinae</taxon>
        <taxon>Callichromatini</taxon>
        <taxon>Aromia</taxon>
    </lineage>
</organism>
<accession>A0AAV8XZG1</accession>
<name>A0AAV8XZG1_9CUCU</name>
<dbReference type="PANTHER" id="PTHR21177">
    <property type="entry name" value="IP06524P-RELATED"/>
    <property type="match status" value="1"/>
</dbReference>
<sequence>MQQRVPLYAPNKCPDNQLLYPGDQEHDWICDCGPGYVYYPTKDACFEAYRKGPCPGKQHLIVRNGSVIPECMLNPCEDGFAMYNGKCYELGKPNGPCRPINEGGGIFDVNATTLEVECLKGTDRLSLFSLPNKCSPGSKRDSNGKCRIVYNFN</sequence>
<evidence type="ECO:0000259" key="1">
    <source>
        <dbReference type="Pfam" id="PF16033"/>
    </source>
</evidence>
<dbReference type="Proteomes" id="UP001162162">
    <property type="component" value="Unassembled WGS sequence"/>
</dbReference>
<proteinExistence type="predicted"/>
<dbReference type="Pfam" id="PF16033">
    <property type="entry name" value="DUF4789"/>
    <property type="match status" value="1"/>
</dbReference>
<dbReference type="AlphaFoldDB" id="A0AAV8XZG1"/>
<keyword evidence="3" id="KW-1185">Reference proteome</keyword>
<feature type="domain" description="DUF4789" evidence="1">
    <location>
        <begin position="12"/>
        <end position="97"/>
    </location>
</feature>
<evidence type="ECO:0000313" key="3">
    <source>
        <dbReference type="Proteomes" id="UP001162162"/>
    </source>
</evidence>
<gene>
    <name evidence="2" type="ORF">NQ318_009694</name>
</gene>
<dbReference type="EMBL" id="JAPWTK010000249">
    <property type="protein sequence ID" value="KAJ8944531.1"/>
    <property type="molecule type" value="Genomic_DNA"/>
</dbReference>